<reference evidence="4 5" key="1">
    <citation type="journal article" date="2019" name="Nat. Med.">
        <title>A library of human gut bacterial isolates paired with longitudinal multiomics data enables mechanistic microbiome research.</title>
        <authorList>
            <person name="Poyet M."/>
            <person name="Groussin M."/>
            <person name="Gibbons S.M."/>
            <person name="Avila-Pacheco J."/>
            <person name="Jiang X."/>
            <person name="Kearney S.M."/>
            <person name="Perrotta A.R."/>
            <person name="Berdy B."/>
            <person name="Zhao S."/>
            <person name="Lieberman T.D."/>
            <person name="Swanson P.K."/>
            <person name="Smith M."/>
            <person name="Roesemann S."/>
            <person name="Alexander J.E."/>
            <person name="Rich S.A."/>
            <person name="Livny J."/>
            <person name="Vlamakis H."/>
            <person name="Clish C."/>
            <person name="Bullock K."/>
            <person name="Deik A."/>
            <person name="Scott J."/>
            <person name="Pierce K.A."/>
            <person name="Xavier R.J."/>
            <person name="Alm E.J."/>
        </authorList>
    </citation>
    <scope>NUCLEOTIDE SEQUENCE [LARGE SCALE GENOMIC DNA]</scope>
    <source>
        <strain evidence="4 5">BIOML-A1</strain>
    </source>
</reference>
<dbReference type="Pfam" id="PF22124">
    <property type="entry name" value="Glyco_hydro_95_cat"/>
    <property type="match status" value="1"/>
</dbReference>
<dbReference type="InterPro" id="IPR016518">
    <property type="entry name" value="Alpha-L-fucosidase"/>
</dbReference>
<dbReference type="InterPro" id="IPR049053">
    <property type="entry name" value="AFCA-like_C"/>
</dbReference>
<dbReference type="EMBL" id="WNAF01000003">
    <property type="protein sequence ID" value="MTR76342.1"/>
    <property type="molecule type" value="Genomic_DNA"/>
</dbReference>
<dbReference type="PANTHER" id="PTHR31084">
    <property type="entry name" value="ALPHA-L-FUCOSIDASE 2"/>
    <property type="match status" value="1"/>
</dbReference>
<feature type="domain" description="Glycosyl hydrolase family 95 catalytic" evidence="3">
    <location>
        <begin position="280"/>
        <end position="692"/>
    </location>
</feature>
<keyword evidence="4" id="KW-0378">Hydrolase</keyword>
<name>A0A844KCP6_9FIRM</name>
<dbReference type="Pfam" id="PF14498">
    <property type="entry name" value="Glyco_hyd_65N_2"/>
    <property type="match status" value="1"/>
</dbReference>
<dbReference type="PIRSF" id="PIRSF007663">
    <property type="entry name" value="UCP007663"/>
    <property type="match status" value="1"/>
</dbReference>
<proteinExistence type="predicted"/>
<sequence>MNKTLKYISPAKSFTEALPLGNGSLGAMVYGGVPEEKITLNYDTFWSGTGHREEKEIDSSTLEQARKLIFEEKFWEAEEYMKKNMLGFYNESYMPLGILSYVFEKVDEPKEYVRFLDLENAIFTSKFKNHETEYISKMFISNPAKALVIKITANGMDKLDLKVKLDSEVQHTIKTEKDCCLYVSGNAPSNVQPNYVACENPIVYDEKNPGMAFCCYLQVTHKGGTVSADLDGLKIQEAEEVVFYLTAADGYKKYNQRIETNPEVCEKSCGNQIQKLNSKTYKELEEEHIADYQSVYKNVSLELEEIENDLPTDERLKRVQNGKQDLGLSCLFFHYNRYLMIACSRKGTQPANLQGIWSESIRPVWSSNWTININTEMNYWLNGPCNLIESFTAFVDFVEELSHAGEETAKKQCHCSGWTANHNVDIWRQTGPVDGEPKYAYWPMGGVWLCSQSYEYYRYSRDLEYLKNKIYPSLRGSVLFCLDWLQQREDGLYYTAPSTSPENTFKDGEGHACGVSYMTTMDLAIIKELFANYLEACNVLGIKEDLIEQVNERSKLLPNYQIGRTGKIQEWIKDFEEFDVGHRHFSPVFGFHPGHSIKKTDTELVKACQKFIEEKVANYKQQIGWSCAWLINLWARLGDGTKANYYYEELLRQSVYNNLFDLHPPLGETEGEREVFQIDGNFGSASAVAEMLLSSEDGKITILPALPESWESGKVKGLLAVGGVEVDIAWKNKKPISISLCSSVDQSINIFYGNKKLTEKIELKKQEQQIIDLHSCEWI</sequence>
<feature type="domain" description="Alpha fucosidase A-like C-terminal" evidence="2">
    <location>
        <begin position="695"/>
        <end position="767"/>
    </location>
</feature>
<organism evidence="4 5">
    <name type="scientific">Mediterraneibacter faecis</name>
    <dbReference type="NCBI Taxonomy" id="592978"/>
    <lineage>
        <taxon>Bacteria</taxon>
        <taxon>Bacillati</taxon>
        <taxon>Bacillota</taxon>
        <taxon>Clostridia</taxon>
        <taxon>Lachnospirales</taxon>
        <taxon>Lachnospiraceae</taxon>
        <taxon>Mediterraneibacter</taxon>
    </lineage>
</organism>
<evidence type="ECO:0000259" key="3">
    <source>
        <dbReference type="Pfam" id="PF22124"/>
    </source>
</evidence>
<evidence type="ECO:0000313" key="4">
    <source>
        <dbReference type="EMBL" id="MTR76342.1"/>
    </source>
</evidence>
<dbReference type="Pfam" id="PF21307">
    <property type="entry name" value="Glyco_hydro_95_C"/>
    <property type="match status" value="1"/>
</dbReference>
<accession>A0A844KCP6</accession>
<dbReference type="InterPro" id="IPR008928">
    <property type="entry name" value="6-hairpin_glycosidase_sf"/>
</dbReference>
<dbReference type="Gene3D" id="1.50.10.10">
    <property type="match status" value="1"/>
</dbReference>
<dbReference type="RefSeq" id="WP_155204066.1">
    <property type="nucleotide sequence ID" value="NZ_JAJBMJ010000027.1"/>
</dbReference>
<dbReference type="SUPFAM" id="SSF48208">
    <property type="entry name" value="Six-hairpin glycosidases"/>
    <property type="match status" value="1"/>
</dbReference>
<dbReference type="GO" id="GO:0005975">
    <property type="term" value="P:carbohydrate metabolic process"/>
    <property type="evidence" value="ECO:0007669"/>
    <property type="project" value="InterPro"/>
</dbReference>
<feature type="domain" description="Glycosyl hydrolase family 95 N-terminal" evidence="1">
    <location>
        <begin position="5"/>
        <end position="253"/>
    </location>
</feature>
<dbReference type="Proteomes" id="UP000448177">
    <property type="component" value="Unassembled WGS sequence"/>
</dbReference>
<dbReference type="InterPro" id="IPR027414">
    <property type="entry name" value="GH95_N_dom"/>
</dbReference>
<dbReference type="PANTHER" id="PTHR31084:SF0">
    <property type="entry name" value="ALPHA-L-FUCOSIDASE 2"/>
    <property type="match status" value="1"/>
</dbReference>
<dbReference type="AlphaFoldDB" id="A0A844KCP6"/>
<evidence type="ECO:0000259" key="1">
    <source>
        <dbReference type="Pfam" id="PF14498"/>
    </source>
</evidence>
<dbReference type="GO" id="GO:0004560">
    <property type="term" value="F:alpha-L-fucosidase activity"/>
    <property type="evidence" value="ECO:0007669"/>
    <property type="project" value="InterPro"/>
</dbReference>
<dbReference type="InterPro" id="IPR054363">
    <property type="entry name" value="GH95_cat"/>
</dbReference>
<comment type="caution">
    <text evidence="4">The sequence shown here is derived from an EMBL/GenBank/DDBJ whole genome shotgun (WGS) entry which is preliminary data.</text>
</comment>
<dbReference type="InterPro" id="IPR012341">
    <property type="entry name" value="6hp_glycosidase-like_sf"/>
</dbReference>
<evidence type="ECO:0000313" key="5">
    <source>
        <dbReference type="Proteomes" id="UP000448177"/>
    </source>
</evidence>
<keyword evidence="5" id="KW-1185">Reference proteome</keyword>
<gene>
    <name evidence="4" type="ORF">GMD21_06595</name>
</gene>
<evidence type="ECO:0000259" key="2">
    <source>
        <dbReference type="Pfam" id="PF21307"/>
    </source>
</evidence>
<protein>
    <submittedName>
        <fullName evidence="4">Glycoside hydrolase family 95 protein</fullName>
    </submittedName>
</protein>